<dbReference type="EMBL" id="JAZDWU010000002">
    <property type="protein sequence ID" value="KAL0012385.1"/>
    <property type="molecule type" value="Genomic_DNA"/>
</dbReference>
<dbReference type="AlphaFoldDB" id="A0AAW2DSZ9"/>
<dbReference type="SMART" id="SM00256">
    <property type="entry name" value="FBOX"/>
    <property type="match status" value="1"/>
</dbReference>
<dbReference type="PROSITE" id="PS50181">
    <property type="entry name" value="FBOX"/>
    <property type="match status" value="1"/>
</dbReference>
<dbReference type="InterPro" id="IPR055290">
    <property type="entry name" value="At3g26010-like"/>
</dbReference>
<dbReference type="InterPro" id="IPR001810">
    <property type="entry name" value="F-box_dom"/>
</dbReference>
<accession>A0AAW2DSZ9</accession>
<name>A0AAW2DSZ9_9ROSI</name>
<dbReference type="Pfam" id="PF24750">
    <property type="entry name" value="b-prop_At3g26010-like"/>
    <property type="match status" value="1"/>
</dbReference>
<dbReference type="Gene3D" id="1.20.1280.50">
    <property type="match status" value="1"/>
</dbReference>
<dbReference type="PANTHER" id="PTHR35546:SF130">
    <property type="entry name" value="EXPRESSED PROTEIN"/>
    <property type="match status" value="1"/>
</dbReference>
<comment type="caution">
    <text evidence="2">The sequence shown here is derived from an EMBL/GenBank/DDBJ whole genome shotgun (WGS) entry which is preliminary data.</text>
</comment>
<reference evidence="2 3" key="1">
    <citation type="submission" date="2024-01" db="EMBL/GenBank/DDBJ databases">
        <title>A telomere-to-telomere, gap-free genome of sweet tea (Lithocarpus litseifolius).</title>
        <authorList>
            <person name="Zhou J."/>
        </authorList>
    </citation>
    <scope>NUCLEOTIDE SEQUENCE [LARGE SCALE GENOMIC DNA]</scope>
    <source>
        <strain evidence="2">Zhou-2022a</strain>
        <tissue evidence="2">Leaf</tissue>
    </source>
</reference>
<gene>
    <name evidence="2" type="ORF">SO802_007493</name>
</gene>
<dbReference type="Proteomes" id="UP001459277">
    <property type="component" value="Unassembled WGS sequence"/>
</dbReference>
<evidence type="ECO:0000313" key="2">
    <source>
        <dbReference type="EMBL" id="KAL0012385.1"/>
    </source>
</evidence>
<proteinExistence type="predicted"/>
<evidence type="ECO:0000259" key="1">
    <source>
        <dbReference type="PROSITE" id="PS50181"/>
    </source>
</evidence>
<dbReference type="InterPro" id="IPR056592">
    <property type="entry name" value="Beta-prop_At3g26010-like"/>
</dbReference>
<sequence>MCLMDLLQCSQKLRSKCKRRRSMSLDNLPDGLLLEILLHLPLQSVFQCKCVSNRWCSLISTPYFTHRYVSHLHTNLQPFTLLFECKDDQSITRVLATNSEEEPKLKSLAAYVHRQSEHLWLEASCNDFLLWRAKDDGVPSPMSVYYVTNPITRQCIALPPITLPYHRSWIQAGLICSYDYNKKQLSFSVVLIPYFRDKLREFKVYIFSSNTREWSEPMVLCLDPEGFELTHFALCAVPYKSLLFWCSNSGRLLGIDPYNTRCCRSFEQPIGWEFDKEADCFGVCRGCLRICQISMFYTRFSSILRIWELKDYDNEGGGKWYLEHEVSVNQLVSKKSPWLTEHVQQKYPLPLVLAFHPNDGDILYLAIELKVLLCNLRSKTVEVFCDIPHEPDTWNDKCNIINFVLPSWPTPIPFAPSQNGA</sequence>
<dbReference type="InterPro" id="IPR036047">
    <property type="entry name" value="F-box-like_dom_sf"/>
</dbReference>
<evidence type="ECO:0000313" key="3">
    <source>
        <dbReference type="Proteomes" id="UP001459277"/>
    </source>
</evidence>
<dbReference type="PANTHER" id="PTHR35546">
    <property type="entry name" value="F-BOX PROTEIN INTERACTION DOMAIN PROTEIN-RELATED"/>
    <property type="match status" value="1"/>
</dbReference>
<feature type="domain" description="F-box" evidence="1">
    <location>
        <begin position="22"/>
        <end position="71"/>
    </location>
</feature>
<protein>
    <recommendedName>
        <fullName evidence="1">F-box domain-containing protein</fullName>
    </recommendedName>
</protein>
<keyword evidence="3" id="KW-1185">Reference proteome</keyword>
<organism evidence="2 3">
    <name type="scientific">Lithocarpus litseifolius</name>
    <dbReference type="NCBI Taxonomy" id="425828"/>
    <lineage>
        <taxon>Eukaryota</taxon>
        <taxon>Viridiplantae</taxon>
        <taxon>Streptophyta</taxon>
        <taxon>Embryophyta</taxon>
        <taxon>Tracheophyta</taxon>
        <taxon>Spermatophyta</taxon>
        <taxon>Magnoliopsida</taxon>
        <taxon>eudicotyledons</taxon>
        <taxon>Gunneridae</taxon>
        <taxon>Pentapetalae</taxon>
        <taxon>rosids</taxon>
        <taxon>fabids</taxon>
        <taxon>Fagales</taxon>
        <taxon>Fagaceae</taxon>
        <taxon>Lithocarpus</taxon>
    </lineage>
</organism>
<dbReference type="Pfam" id="PF00646">
    <property type="entry name" value="F-box"/>
    <property type="match status" value="1"/>
</dbReference>
<dbReference type="SUPFAM" id="SSF81383">
    <property type="entry name" value="F-box domain"/>
    <property type="match status" value="1"/>
</dbReference>